<dbReference type="InterPro" id="IPR004586">
    <property type="entry name" value="RecB"/>
</dbReference>
<keyword evidence="1 15" id="KW-0540">Nuclease</keyword>
<keyword evidence="4 15" id="KW-0227">DNA damage</keyword>
<dbReference type="Gene3D" id="1.10.3170.10">
    <property type="entry name" value="Recbcd, chain B, domain 2"/>
    <property type="match status" value="1"/>
</dbReference>
<feature type="domain" description="UvrD-like helicase C-terminal" evidence="19">
    <location>
        <begin position="644"/>
        <end position="946"/>
    </location>
</feature>
<organism evidence="20 21">
    <name type="scientific">Psychrobacter glaciei</name>
    <dbReference type="NCBI Taxonomy" id="619771"/>
    <lineage>
        <taxon>Bacteria</taxon>
        <taxon>Pseudomonadati</taxon>
        <taxon>Pseudomonadota</taxon>
        <taxon>Gammaproteobacteria</taxon>
        <taxon>Moraxellales</taxon>
        <taxon>Moraxellaceae</taxon>
        <taxon>Psychrobacter</taxon>
    </lineage>
</organism>
<dbReference type="InterPro" id="IPR038726">
    <property type="entry name" value="PDDEXK_AddAB-type"/>
</dbReference>
<dbReference type="Proteomes" id="UP000610203">
    <property type="component" value="Unassembled WGS sequence"/>
</dbReference>
<gene>
    <name evidence="15" type="primary">recB</name>
    <name evidence="20" type="ORF">GCM10016272_08670</name>
</gene>
<dbReference type="PANTHER" id="PTHR11070">
    <property type="entry name" value="UVRD / RECB / PCRA DNA HELICASE FAMILY MEMBER"/>
    <property type="match status" value="1"/>
</dbReference>
<sequence>MTDFTDPTNIIDLSTQPNLFDEYSDELTLSAVPERKNDVIPAVDVDLTGKHLIEASAGTGKTWTLTGIVLRLLIEARRAPEQIIATTFTRAAAAEMRQRIHDRLVDFYQLLQWVNSLSADTSNKESLYPNILQVMPESNKDAQAGNDSDVDANVETGIDDLNQDLAADKQAAAEKRKQAKKDREGWLVNQAKYVRLDGIMQDPINLHLVSYLLDHVYSYPMAEAIRRTALVLTTLDKLFVGTLDSLAQKWLTEYSSETGHQQGMGIIEDSSIEQVTDSIIHDELRQFQSRLYYEQPKLYALMDQQGKLTAVGDHKKYVTRSLNFISAPIDEILASDFSFDGYERLIHTIIERSDELDIFFRPEGEYYEVPKGQLFNNRDTWPKIIETLQDFGTAAYKFVSDKKKKTSKLIEAFQKTDNIGNQFRVPQDGKRINLIFNELQVVRDFKRYIEQSKKLDEYIITVLANLNRHIVLAVRNRLPVILEEHGETTFSLQMVRLNQALTGRQGDKLARYIRHHYPVALIDESQDINGEQAIMIESIYLPKNKRKQSDSDKQATTKKTNHEFLLLVGDPKQAIYGFRGGDVANYNYMKAQFDKSALWTLDINRRSNAGVINALNCWFGMANATTAENKLSQLGTGIHYQHIKAAKPEYELSWFNASDRLDDVLVTEVLSAQPVSLLHLPYDKDKEFDYDEHEITARHIATLLSSGQTLKGKPIQPSDIGVLARAKKDLKRVEDELVKLNVPTLTTSDVSIFETIMAEDVAALLSAMLYPYRHDMINRVLTSHLYGLSIKNIKAMMTDHESGVTEGSSTPSAHSNHSNSKDFSTNEVTDTKKSYQDFITYLKEGAQRWQHFGILSALHYLLDKSPVQPQGVWQALAAHPEGDRHIMDLRHVMDILAQYGLGMGEHELLAWFRQQIDTAPNSDWAKQYPLPTESGVQLMTIHKSKGLEFPIVYVLGMGDASRKSGNKENYGLYLYNAQQAPSALVRQSIEVQQSTDNQSGNQRRFSPLQGSATVEGYYTDIETQEGFDELRRLGYVAFTRASEQLYVVLKEAYRNTDCDLRPVCHWFDSKEAKFELPDRLKGTIGMLRGHKVNEFYGNNYANSAGVNDSVQLAATKSNAHKPTTEAIEYAPFAEVMKTNYFYGWAKTSFTALARQLDESTQAMAIVDERIDDAIDIDMTESAVSNISLLNNDEFREQNSELSLKSEDDIRFTFVKGANAGTFLHEIFEQIDFTNKAQWSQVIDRAISSYQLPLIYSSAEQQSRRSQGKKQRNSDGFDLESIDTTKHEALINWVEEVLHAPLLSSNQPLIALSKGKRFAELEFNMGLSERFKAQDISKLFQQYLPDEIDKHVTLVPQNKAHLYRYLRGEIDLVYEHAGKYYVVDYKSNFLGNSLSDYNENTLKQAMSKAGYWLQAAIYQVALHRFLTMRISDYVGNEDKYLGAVEYVFLRGVYDPNAKIADTTSQDNNKPSSNNLENYGCYGLVTWDIPIDFVKGLDALFGLPD</sequence>
<evidence type="ECO:0000313" key="20">
    <source>
        <dbReference type="EMBL" id="GHD28899.1"/>
    </source>
</evidence>
<dbReference type="InterPro" id="IPR027417">
    <property type="entry name" value="P-loop_NTPase"/>
</dbReference>
<feature type="region of interest" description="Nuclease activity, interacts with RecD and RecA" evidence="15">
    <location>
        <begin position="1143"/>
        <end position="1503"/>
    </location>
</feature>
<dbReference type="Pfam" id="PF00580">
    <property type="entry name" value="UvrD-helicase"/>
    <property type="match status" value="1"/>
</dbReference>
<keyword evidence="6 15" id="KW-0347">Helicase</keyword>
<evidence type="ECO:0000256" key="8">
    <source>
        <dbReference type="ARBA" id="ARBA00022840"/>
    </source>
</evidence>
<feature type="active site" description="For nuclease activity" evidence="15">
    <location>
        <position position="1383"/>
    </location>
</feature>
<reference evidence="21" key="1">
    <citation type="journal article" date="2019" name="Int. J. Syst. Evol. Microbiol.">
        <title>The Global Catalogue of Microorganisms (GCM) 10K type strain sequencing project: providing services to taxonomists for standard genome sequencing and annotation.</title>
        <authorList>
            <consortium name="The Broad Institute Genomics Platform"/>
            <consortium name="The Broad Institute Genome Sequencing Center for Infectious Disease"/>
            <person name="Wu L."/>
            <person name="Ma J."/>
        </authorList>
    </citation>
    <scope>NUCLEOTIDE SEQUENCE [LARGE SCALE GENOMIC DNA]</scope>
    <source>
        <strain evidence="21">KCTC 42280</strain>
    </source>
</reference>
<feature type="domain" description="UvrD-like helicase ATP-binding" evidence="18">
    <location>
        <begin position="34"/>
        <end position="608"/>
    </location>
</feature>
<evidence type="ECO:0000256" key="16">
    <source>
        <dbReference type="PROSITE-ProRule" id="PRU00560"/>
    </source>
</evidence>
<feature type="binding site" evidence="16">
    <location>
        <begin position="55"/>
        <end position="62"/>
    </location>
    <ligand>
        <name>ATP</name>
        <dbReference type="ChEBI" id="CHEBI:30616"/>
    </ligand>
</feature>
<dbReference type="PROSITE" id="PS51217">
    <property type="entry name" value="UVRD_HELICASE_CTER"/>
    <property type="match status" value="1"/>
</dbReference>
<evidence type="ECO:0000256" key="7">
    <source>
        <dbReference type="ARBA" id="ARBA00022839"/>
    </source>
</evidence>
<dbReference type="Pfam" id="PF12705">
    <property type="entry name" value="PDDEXK_1"/>
    <property type="match status" value="1"/>
</dbReference>
<keyword evidence="3 15" id="KW-0547">Nucleotide-binding</keyword>
<dbReference type="Pfam" id="PF13361">
    <property type="entry name" value="UvrD_C"/>
    <property type="match status" value="1"/>
</dbReference>
<evidence type="ECO:0000259" key="18">
    <source>
        <dbReference type="PROSITE" id="PS51198"/>
    </source>
</evidence>
<evidence type="ECO:0000256" key="10">
    <source>
        <dbReference type="ARBA" id="ARBA00023125"/>
    </source>
</evidence>
<dbReference type="InterPro" id="IPR011604">
    <property type="entry name" value="PDDEXK-like_dom_sf"/>
</dbReference>
<dbReference type="EC" id="5.6.2.4" evidence="15"/>
<feature type="binding site" evidence="15">
    <location>
        <position position="1224"/>
    </location>
    <ligand>
        <name>Mg(2+)</name>
        <dbReference type="ChEBI" id="CHEBI:18420"/>
    </ligand>
</feature>
<keyword evidence="9 15" id="KW-0460">Magnesium</keyword>
<dbReference type="SUPFAM" id="SSF52540">
    <property type="entry name" value="P-loop containing nucleoside triphosphate hydrolases"/>
    <property type="match status" value="1"/>
</dbReference>
<keyword evidence="5 15" id="KW-0378">Hydrolase</keyword>
<comment type="catalytic activity">
    <reaction evidence="14 15">
        <text>ATP + H2O = ADP + phosphate + H(+)</text>
        <dbReference type="Rhea" id="RHEA:13065"/>
        <dbReference type="ChEBI" id="CHEBI:15377"/>
        <dbReference type="ChEBI" id="CHEBI:15378"/>
        <dbReference type="ChEBI" id="CHEBI:30616"/>
        <dbReference type="ChEBI" id="CHEBI:43474"/>
        <dbReference type="ChEBI" id="CHEBI:456216"/>
        <dbReference type="EC" id="5.6.2.4"/>
    </reaction>
</comment>
<dbReference type="Gene3D" id="1.10.486.10">
    <property type="entry name" value="PCRA, domain 4"/>
    <property type="match status" value="1"/>
</dbReference>
<evidence type="ECO:0000313" key="21">
    <source>
        <dbReference type="Proteomes" id="UP000610203"/>
    </source>
</evidence>
<feature type="region of interest" description="DNA-binding and helicase activity, interacts with RecC" evidence="15">
    <location>
        <begin position="1"/>
        <end position="1103"/>
    </location>
</feature>
<dbReference type="Gene3D" id="3.40.50.300">
    <property type="entry name" value="P-loop containing nucleotide triphosphate hydrolases"/>
    <property type="match status" value="4"/>
</dbReference>
<evidence type="ECO:0000256" key="2">
    <source>
        <dbReference type="ARBA" id="ARBA00022723"/>
    </source>
</evidence>
<comment type="catalytic activity">
    <reaction evidence="15">
        <text>Exonucleolytic cleavage (in the presence of ATP) in either 5'- to 3'- or 3'- to 5'-direction to yield 5'-phosphooligonucleotides.</text>
        <dbReference type="EC" id="3.1.11.5"/>
    </reaction>
</comment>
<comment type="subunit">
    <text evidence="15">Heterotrimer of RecB, RecC and RecD. All subunits contribute to DNA-binding. Interacts with RecA.</text>
</comment>
<feature type="binding site" evidence="15">
    <location>
        <position position="1383"/>
    </location>
    <ligand>
        <name>Mg(2+)</name>
        <dbReference type="ChEBI" id="CHEBI:18420"/>
    </ligand>
</feature>
<evidence type="ECO:0000256" key="15">
    <source>
        <dbReference type="HAMAP-Rule" id="MF_01485"/>
    </source>
</evidence>
<evidence type="ECO:0000256" key="14">
    <source>
        <dbReference type="ARBA" id="ARBA00048988"/>
    </source>
</evidence>
<keyword evidence="2 15" id="KW-0479">Metal-binding</keyword>
<evidence type="ECO:0000256" key="13">
    <source>
        <dbReference type="ARBA" id="ARBA00034617"/>
    </source>
</evidence>
<evidence type="ECO:0000256" key="11">
    <source>
        <dbReference type="ARBA" id="ARBA00023204"/>
    </source>
</evidence>
<protein>
    <recommendedName>
        <fullName evidence="15">RecBCD enzyme subunit RecB</fullName>
        <ecNumber evidence="15">3.1.11.5</ecNumber>
        <ecNumber evidence="15">5.6.2.4</ecNumber>
    </recommendedName>
    <alternativeName>
        <fullName evidence="15">DNA 3'-5' helicase subunit RecB</fullName>
    </alternativeName>
    <alternativeName>
        <fullName evidence="15">Exonuclease V subunit RecB</fullName>
        <shortName evidence="15">ExoV subunit RecB</shortName>
    </alternativeName>
    <alternativeName>
        <fullName evidence="15">Helicase/nuclease RecBCD subunit RecB</fullName>
    </alternativeName>
</protein>
<comment type="caution">
    <text evidence="20">The sequence shown here is derived from an EMBL/GenBank/DDBJ whole genome shotgun (WGS) entry which is preliminary data.</text>
</comment>
<evidence type="ECO:0000256" key="12">
    <source>
        <dbReference type="ARBA" id="ARBA00023235"/>
    </source>
</evidence>
<accession>A0ABQ3GNS2</accession>
<evidence type="ECO:0000256" key="4">
    <source>
        <dbReference type="ARBA" id="ARBA00022763"/>
    </source>
</evidence>
<comment type="similarity">
    <text evidence="15">Belongs to the helicase family. UvrD subfamily.</text>
</comment>
<dbReference type="SUPFAM" id="SSF52980">
    <property type="entry name" value="Restriction endonuclease-like"/>
    <property type="match status" value="1"/>
</dbReference>
<comment type="function">
    <text evidence="15">A helicase/nuclease that prepares dsDNA breaks (DSB) for recombinational DNA repair. Binds to DSBs and unwinds DNA via a highly rapid and processive ATP-dependent bidirectional helicase activity. Unwinds dsDNA until it encounters a Chi (crossover hotspot instigator) sequence from the 3' direction. Cuts ssDNA a few nucleotides 3' to the Chi site. The properties and activities of the enzyme are changed at Chi. The Chi-altered holoenzyme produces a long 3'-ssDNA overhang and facilitates RecA-binding to the ssDNA for homologous DNA recombination and repair. Holoenzyme degrades any linearized DNA that is unable to undergo homologous recombination. In the holoenzyme this subunit contributes ATPase, 3'-5' helicase, exonuclease activity and loads RecA onto ssDNA.</text>
</comment>
<keyword evidence="8 15" id="KW-0067">ATP-binding</keyword>
<feature type="binding site" evidence="15">
    <location>
        <position position="1370"/>
    </location>
    <ligand>
        <name>Mg(2+)</name>
        <dbReference type="ChEBI" id="CHEBI:18420"/>
    </ligand>
</feature>
<evidence type="ECO:0000256" key="6">
    <source>
        <dbReference type="ARBA" id="ARBA00022806"/>
    </source>
</evidence>
<dbReference type="CDD" id="cd22352">
    <property type="entry name" value="RecB_C-like"/>
    <property type="match status" value="1"/>
</dbReference>
<comment type="domain">
    <text evidence="15">The N-terminal DNA-binding domain is a ssDNA-dependent ATPase and has ATP-dependent 3'-5' helicase function. This domain interacts with RecC.</text>
</comment>
<evidence type="ECO:0000256" key="9">
    <source>
        <dbReference type="ARBA" id="ARBA00022842"/>
    </source>
</evidence>
<feature type="compositionally biased region" description="Polar residues" evidence="17">
    <location>
        <begin position="805"/>
        <end position="827"/>
    </location>
</feature>
<evidence type="ECO:0000256" key="17">
    <source>
        <dbReference type="SAM" id="MobiDB-lite"/>
    </source>
</evidence>
<dbReference type="InterPro" id="IPR014016">
    <property type="entry name" value="UvrD-like_ATP-bd"/>
</dbReference>
<keyword evidence="12 15" id="KW-0413">Isomerase</keyword>
<dbReference type="EC" id="3.1.11.5" evidence="15"/>
<comment type="domain">
    <text evidence="15">The C-terminal domain has nuclease activity and interacts with RecD. It interacts with RecA, facilitating its loading onto ssDNA.</text>
</comment>
<keyword evidence="21" id="KW-1185">Reference proteome</keyword>
<evidence type="ECO:0000256" key="1">
    <source>
        <dbReference type="ARBA" id="ARBA00022722"/>
    </source>
</evidence>
<evidence type="ECO:0000256" key="5">
    <source>
        <dbReference type="ARBA" id="ARBA00022801"/>
    </source>
</evidence>
<dbReference type="PANTHER" id="PTHR11070:SF23">
    <property type="entry name" value="RECBCD ENZYME SUBUNIT RECB"/>
    <property type="match status" value="1"/>
</dbReference>
<dbReference type="InterPro" id="IPR011335">
    <property type="entry name" value="Restrct_endonuc-II-like"/>
</dbReference>
<keyword evidence="11 15" id="KW-0234">DNA repair</keyword>
<name>A0ABQ3GNS2_9GAMM</name>
<dbReference type="Gene3D" id="3.90.320.10">
    <property type="match status" value="1"/>
</dbReference>
<dbReference type="InterPro" id="IPR014017">
    <property type="entry name" value="DNA_helicase_UvrD-like_C"/>
</dbReference>
<evidence type="ECO:0000259" key="19">
    <source>
        <dbReference type="PROSITE" id="PS51217"/>
    </source>
</evidence>
<comment type="catalytic activity">
    <reaction evidence="13 15">
        <text>Couples ATP hydrolysis with the unwinding of duplex DNA by translocating in the 3'-5' direction.</text>
        <dbReference type="EC" id="5.6.2.4"/>
    </reaction>
</comment>
<keyword evidence="7 15" id="KW-0269">Exonuclease</keyword>
<dbReference type="InterPro" id="IPR000212">
    <property type="entry name" value="DNA_helicase_UvrD/REP"/>
</dbReference>
<comment type="miscellaneous">
    <text evidence="15">In the RecBCD complex, RecB has a slow 3'-5' helicase, an exonuclease activity and loads RecA onto ssDNA, RecD has a fast 5'-3' helicase activity, while RecC stimulates the ATPase and processivity of the RecB helicase and contributes to recognition of the Chi site.</text>
</comment>
<dbReference type="PROSITE" id="PS51198">
    <property type="entry name" value="UVRD_HELICASE_ATP_BIND"/>
    <property type="match status" value="1"/>
</dbReference>
<evidence type="ECO:0000256" key="3">
    <source>
        <dbReference type="ARBA" id="ARBA00022741"/>
    </source>
</evidence>
<dbReference type="HAMAP" id="MF_01485">
    <property type="entry name" value="RecB"/>
    <property type="match status" value="1"/>
</dbReference>
<keyword evidence="10 15" id="KW-0238">DNA-binding</keyword>
<comment type="cofactor">
    <cofactor evidence="15">
        <name>Mg(2+)</name>
        <dbReference type="ChEBI" id="CHEBI:18420"/>
    </cofactor>
    <text evidence="15">Binds 1 Mg(2+) ion per subunit.</text>
</comment>
<dbReference type="EMBL" id="BMZR01000001">
    <property type="protein sequence ID" value="GHD28899.1"/>
    <property type="molecule type" value="Genomic_DNA"/>
</dbReference>
<proteinExistence type="inferred from homology"/>
<dbReference type="RefSeq" id="WP_189582141.1">
    <property type="nucleotide sequence ID" value="NZ_BMZR01000001.1"/>
</dbReference>
<feature type="region of interest" description="Disordered" evidence="17">
    <location>
        <begin position="800"/>
        <end position="827"/>
    </location>
</feature>